<dbReference type="PANTHER" id="PTHR33209">
    <property type="entry name" value="PROTEASE 4"/>
    <property type="match status" value="1"/>
</dbReference>
<dbReference type="InterPro" id="IPR047272">
    <property type="entry name" value="S49_SppA_C"/>
</dbReference>
<dbReference type="InterPro" id="IPR002142">
    <property type="entry name" value="Peptidase_S49"/>
</dbReference>
<evidence type="ECO:0000256" key="3">
    <source>
        <dbReference type="ARBA" id="ARBA00022670"/>
    </source>
</evidence>
<evidence type="ECO:0000313" key="10">
    <source>
        <dbReference type="Proteomes" id="UP001497533"/>
    </source>
</evidence>
<dbReference type="GO" id="GO:0006508">
    <property type="term" value="P:proteolysis"/>
    <property type="evidence" value="ECO:0007669"/>
    <property type="project" value="UniProtKB-KW"/>
</dbReference>
<evidence type="ECO:0000256" key="6">
    <source>
        <dbReference type="ARBA" id="ARBA00023136"/>
    </source>
</evidence>
<dbReference type="EC" id="3.4.21.-" evidence="9"/>
<dbReference type="CDD" id="cd07023">
    <property type="entry name" value="S49_Sppa_N_C"/>
    <property type="match status" value="1"/>
</dbReference>
<evidence type="ECO:0000313" key="9">
    <source>
        <dbReference type="EMBL" id="CAL1329188.1"/>
    </source>
</evidence>
<dbReference type="InterPro" id="IPR047217">
    <property type="entry name" value="S49_SppA_67K_type_N"/>
</dbReference>
<dbReference type="GO" id="GO:0008233">
    <property type="term" value="F:peptidase activity"/>
    <property type="evidence" value="ECO:0007669"/>
    <property type="project" value="UniProtKB-KW"/>
</dbReference>
<comment type="subcellular location">
    <subcellularLocation>
        <location evidence="1">Membrane</location>
    </subcellularLocation>
</comment>
<dbReference type="PANTHER" id="PTHR33209:SF1">
    <property type="entry name" value="PEPTIDASE S49 DOMAIN-CONTAINING PROTEIN"/>
    <property type="match status" value="1"/>
</dbReference>
<name>A0ABM9NNZ1_9GAMM</name>
<evidence type="ECO:0000256" key="5">
    <source>
        <dbReference type="ARBA" id="ARBA00022825"/>
    </source>
</evidence>
<evidence type="ECO:0000256" key="1">
    <source>
        <dbReference type="ARBA" id="ARBA00004370"/>
    </source>
</evidence>
<dbReference type="NCBIfam" id="TIGR00706">
    <property type="entry name" value="SppA_dom"/>
    <property type="match status" value="1"/>
</dbReference>
<feature type="transmembrane region" description="Helical" evidence="7">
    <location>
        <begin position="21"/>
        <end position="45"/>
    </location>
</feature>
<dbReference type="Proteomes" id="UP001497533">
    <property type="component" value="Chromosome"/>
</dbReference>
<accession>A0ABM9NNZ1</accession>
<keyword evidence="5" id="KW-0720">Serine protease</keyword>
<dbReference type="SUPFAM" id="SSF52096">
    <property type="entry name" value="ClpP/crotonase"/>
    <property type="match status" value="2"/>
</dbReference>
<keyword evidence="6 7" id="KW-0472">Membrane</keyword>
<dbReference type="CDD" id="cd07018">
    <property type="entry name" value="S49_SppA_67K_type"/>
    <property type="match status" value="1"/>
</dbReference>
<keyword evidence="10" id="KW-1185">Reference proteome</keyword>
<dbReference type="EMBL" id="OZ034688">
    <property type="protein sequence ID" value="CAL1329188.1"/>
    <property type="molecule type" value="Genomic_DNA"/>
</dbReference>
<keyword evidence="3 9" id="KW-0645">Protease</keyword>
<dbReference type="NCBIfam" id="TIGR00705">
    <property type="entry name" value="SppA_67K"/>
    <property type="match status" value="1"/>
</dbReference>
<dbReference type="InterPro" id="IPR029045">
    <property type="entry name" value="ClpP/crotonase-like_dom_sf"/>
</dbReference>
<sequence>MRYIYNIILKLFKIICKTIKFIREIIFNTIFIIIIVLTICFFSVYKFDYKQEKNFFGALYIDIQGVVVDQISTPNSLSRISNEIFNIQNNHMQENCLFDIVNAIRYASIDPRITGIILYLDNFFGADQPSLTYIGKAIKEFKNTKKPVYAIGRNYNQSQYYIASFADKIYLYPNGTVNIQGFSTNYIYYKSLLNKLKINSHIFRVGTYKSAVEPLIRNNMSKEVRQINQHLLNTAWNNYLNDLAYNRQLTKKQIFPGSNVILNKLQLLNGDYSQYALNQKLIDKIYTNEKIENTLNKVFGWNKEKKHFNYISIYDYFNKIPETNNISNIAVIVVQGAIIDNKQIFNTDCEKIVSQIRNARLNNNIKAIILRINSPGGSVDASDLIRNELEILHNFKKPIVVSMGGVAASGGYWIATPADYIIASPNTLTGSIGIFTIINTFENSLKSIGINSDSVTTSQLTNNILTKGMNQQLSNMMQLTTKNGYETFIKLVSKSRKKTIKEINKIAQGQVWIGEDALKNGLIDMLGDFDDAINKAAKLANLNYTKLYWIKPKFTFIDQLLIELTQGKIHKILQTLFSYNISTNIKDNIFFLNIENQKKQYAYCFNCTKTNIT</sequence>
<evidence type="ECO:0000259" key="8">
    <source>
        <dbReference type="Pfam" id="PF01343"/>
    </source>
</evidence>
<keyword evidence="4 9" id="KW-0378">Hydrolase</keyword>
<reference evidence="9" key="1">
    <citation type="submission" date="2024-04" db="EMBL/GenBank/DDBJ databases">
        <authorList>
            <person name="Manzano-Marin A."/>
            <person name="Manzano-Marin A."/>
            <person name="Alejandro Manzano Marin A."/>
        </authorList>
    </citation>
    <scope>NUCLEOTIDE SEQUENCE [LARGE SCALE GENOMIC DNA]</scope>
    <source>
        <strain evidence="9">TABTEA</strain>
    </source>
</reference>
<feature type="domain" description="Peptidase S49" evidence="8">
    <location>
        <begin position="141"/>
        <end position="295"/>
    </location>
</feature>
<dbReference type="InterPro" id="IPR004635">
    <property type="entry name" value="Pept_S49_SppA"/>
</dbReference>
<evidence type="ECO:0000256" key="7">
    <source>
        <dbReference type="SAM" id="Phobius"/>
    </source>
</evidence>
<dbReference type="Pfam" id="PF01343">
    <property type="entry name" value="Peptidase_S49"/>
    <property type="match status" value="2"/>
</dbReference>
<organism evidence="9 10">
    <name type="scientific">Candidatus Providencia siddallii</name>
    <dbReference type="NCBI Taxonomy" id="1715285"/>
    <lineage>
        <taxon>Bacteria</taxon>
        <taxon>Pseudomonadati</taxon>
        <taxon>Pseudomonadota</taxon>
        <taxon>Gammaproteobacteria</taxon>
        <taxon>Enterobacterales</taxon>
        <taxon>Morganellaceae</taxon>
        <taxon>Providencia</taxon>
    </lineage>
</organism>
<evidence type="ECO:0000256" key="2">
    <source>
        <dbReference type="ARBA" id="ARBA00008683"/>
    </source>
</evidence>
<dbReference type="NCBIfam" id="NF008195">
    <property type="entry name" value="PRK10949.1"/>
    <property type="match status" value="1"/>
</dbReference>
<evidence type="ECO:0000256" key="4">
    <source>
        <dbReference type="ARBA" id="ARBA00022801"/>
    </source>
</evidence>
<dbReference type="Gene3D" id="3.90.226.10">
    <property type="entry name" value="2-enoyl-CoA Hydratase, Chain A, domain 1"/>
    <property type="match status" value="3"/>
</dbReference>
<keyword evidence="7" id="KW-0812">Transmembrane</keyword>
<dbReference type="RefSeq" id="WP_341765232.1">
    <property type="nucleotide sequence ID" value="NZ_OZ034688.1"/>
</dbReference>
<dbReference type="PIRSF" id="PIRSF001217">
    <property type="entry name" value="Protease_4_SppA"/>
    <property type="match status" value="1"/>
</dbReference>
<protein>
    <submittedName>
        <fullName evidence="9">Protease 4</fullName>
        <ecNumber evidence="9">3.4.21.-</ecNumber>
    </submittedName>
</protein>
<gene>
    <name evidence="9" type="primary">sppA</name>
    <name evidence="9" type="ORF">PRHACTZTBTEA_263</name>
</gene>
<proteinExistence type="inferred from homology"/>
<feature type="domain" description="Peptidase S49" evidence="8">
    <location>
        <begin position="396"/>
        <end position="542"/>
    </location>
</feature>
<dbReference type="InterPro" id="IPR004634">
    <property type="entry name" value="Pept_S49_pIV"/>
</dbReference>
<comment type="similarity">
    <text evidence="2">Belongs to the peptidase S49 family.</text>
</comment>
<keyword evidence="7" id="KW-1133">Transmembrane helix</keyword>